<dbReference type="GO" id="GO:0017004">
    <property type="term" value="P:cytochrome complex assembly"/>
    <property type="evidence" value="ECO:0007669"/>
    <property type="project" value="InterPro"/>
</dbReference>
<feature type="compositionally biased region" description="Basic residues" evidence="6">
    <location>
        <begin position="601"/>
        <end position="615"/>
    </location>
</feature>
<evidence type="ECO:0000256" key="3">
    <source>
        <dbReference type="ARBA" id="ARBA00022692"/>
    </source>
</evidence>
<evidence type="ECO:0000313" key="10">
    <source>
        <dbReference type="Proteomes" id="UP000250241"/>
    </source>
</evidence>
<dbReference type="Pfam" id="PF02683">
    <property type="entry name" value="DsbD_TM"/>
    <property type="match status" value="1"/>
</dbReference>
<comment type="subcellular location">
    <subcellularLocation>
        <location evidence="1">Cell membrane</location>
        <topology evidence="1">Multi-pass membrane protein</topology>
    </subcellularLocation>
</comment>
<evidence type="ECO:0000256" key="4">
    <source>
        <dbReference type="ARBA" id="ARBA00022989"/>
    </source>
</evidence>
<gene>
    <name evidence="9" type="ORF">RA11412_2159</name>
</gene>
<reference evidence="9 10" key="1">
    <citation type="submission" date="2016-10" db="EMBL/GenBank/DDBJ databases">
        <title>Genome sequence of Rothia aeria strain JCM11412.</title>
        <authorList>
            <person name="Nambu T."/>
        </authorList>
    </citation>
    <scope>NUCLEOTIDE SEQUENCE [LARGE SCALE GENOMIC DNA]</scope>
    <source>
        <strain evidence="9 10">JCM 11412</strain>
    </source>
</reference>
<dbReference type="PROSITE" id="PS51352">
    <property type="entry name" value="THIOREDOXIN_2"/>
    <property type="match status" value="1"/>
</dbReference>
<feature type="transmembrane region" description="Helical" evidence="7">
    <location>
        <begin position="198"/>
        <end position="218"/>
    </location>
</feature>
<accession>A0A2Z5R1A3</accession>
<feature type="transmembrane region" description="Helical" evidence="7">
    <location>
        <begin position="239"/>
        <end position="257"/>
    </location>
</feature>
<name>A0A2Z5R1A3_9MICC</name>
<dbReference type="PANTHER" id="PTHR42852:SF13">
    <property type="entry name" value="PROTEIN DIPZ"/>
    <property type="match status" value="1"/>
</dbReference>
<feature type="region of interest" description="Disordered" evidence="6">
    <location>
        <begin position="596"/>
        <end position="615"/>
    </location>
</feature>
<feature type="transmembrane region" description="Helical" evidence="7">
    <location>
        <begin position="163"/>
        <end position="186"/>
    </location>
</feature>
<dbReference type="Pfam" id="PF17991">
    <property type="entry name" value="Thioredoxin_10"/>
    <property type="match status" value="1"/>
</dbReference>
<feature type="transmembrane region" description="Helical" evidence="7">
    <location>
        <begin position="89"/>
        <end position="114"/>
    </location>
</feature>
<dbReference type="EMBL" id="AP017895">
    <property type="protein sequence ID" value="BAV88458.1"/>
    <property type="molecule type" value="Genomic_DNA"/>
</dbReference>
<feature type="transmembrane region" description="Helical" evidence="7">
    <location>
        <begin position="6"/>
        <end position="31"/>
    </location>
</feature>
<keyword evidence="5 7" id="KW-0472">Membrane</keyword>
<keyword evidence="4 7" id="KW-1133">Transmembrane helix</keyword>
<keyword evidence="2" id="KW-1003">Cell membrane</keyword>
<dbReference type="PANTHER" id="PTHR42852">
    <property type="entry name" value="THIOL:DISULFIDE INTERCHANGE PROTEIN DSBE"/>
    <property type="match status" value="1"/>
</dbReference>
<dbReference type="GO" id="GO:0005886">
    <property type="term" value="C:plasma membrane"/>
    <property type="evidence" value="ECO:0007669"/>
    <property type="project" value="UniProtKB-SubCell"/>
</dbReference>
<dbReference type="AlphaFoldDB" id="A0A2Z5R1A3"/>
<dbReference type="Gene3D" id="2.60.120.260">
    <property type="entry name" value="Galactose-binding domain-like"/>
    <property type="match status" value="1"/>
</dbReference>
<proteinExistence type="predicted"/>
<sequence length="615" mass="66232">MLLSLIILGILGGLITGISPCILPILPVILVTGGADSARTASVDNGQTDTVKDSANNVQALFSRRSAVLTNTTSAPTQRTASRWRPYQVVGGLVLSFSLFTLLGSVILAALHLPQDTLRILGITFLIIVGLSMFIPPLERLLEKPFAKFSQLGAKRSTTRGGFLMGLALGLVYVPCAGPVLAAITLAGATGNIGIETVALTLSFALGTAIPLLIFALAGRSIAERVKTFRTHQRGVRTASGILLIALSIGLIFNVPAQLQRAIPNYTEGIEQAISQGTQNNIISSSAGGAISTCRPDEEKLQDCGSAPELTGGTGNFNTKNQPTLTNLRGKVTLVDFWAYSCINCQRTAPHLNELYAKYRDYGLEIVGVHTPEYAFEHEAKNVQAGIENLGIKYPVVQDNDYAIWRAYSNRYWPAHYLIDSEGKLRAVHYGEGGHKVTEAQVRELLKAANPQVQLPDPIHKDDAQEQTQNTHDARTPETYLGAKRAMYFAGHGNYSSGTQTFKPADRLDIDHFDLNGTWAITPNVLSLKEATALCGLTIVPTGCRLLPVAAAPLKCGATAQRKRSTLTALLMLTTLCVAMSKAAGLLNSKSRRECSCTRSPSHKSTPRNLRWAHP</sequence>
<dbReference type="GO" id="GO:0016491">
    <property type="term" value="F:oxidoreductase activity"/>
    <property type="evidence" value="ECO:0007669"/>
    <property type="project" value="InterPro"/>
</dbReference>
<dbReference type="CDD" id="cd03012">
    <property type="entry name" value="TlpA_like_DipZ_like"/>
    <property type="match status" value="1"/>
</dbReference>
<dbReference type="Pfam" id="PF00578">
    <property type="entry name" value="AhpC-TSA"/>
    <property type="match status" value="1"/>
</dbReference>
<evidence type="ECO:0000259" key="8">
    <source>
        <dbReference type="PROSITE" id="PS51352"/>
    </source>
</evidence>
<evidence type="ECO:0000313" key="9">
    <source>
        <dbReference type="EMBL" id="BAV88458.1"/>
    </source>
</evidence>
<feature type="domain" description="Thioredoxin" evidence="8">
    <location>
        <begin position="301"/>
        <end position="451"/>
    </location>
</feature>
<keyword evidence="3 7" id="KW-0812">Transmembrane</keyword>
<dbReference type="InterPro" id="IPR050553">
    <property type="entry name" value="Thioredoxin_ResA/DsbE_sf"/>
</dbReference>
<evidence type="ECO:0000256" key="5">
    <source>
        <dbReference type="ARBA" id="ARBA00023136"/>
    </source>
</evidence>
<evidence type="ECO:0000256" key="6">
    <source>
        <dbReference type="SAM" id="MobiDB-lite"/>
    </source>
</evidence>
<dbReference type="Gene3D" id="3.40.30.10">
    <property type="entry name" value="Glutaredoxin"/>
    <property type="match status" value="1"/>
</dbReference>
<dbReference type="Proteomes" id="UP000250241">
    <property type="component" value="Chromosome"/>
</dbReference>
<evidence type="ECO:0000256" key="2">
    <source>
        <dbReference type="ARBA" id="ARBA00022475"/>
    </source>
</evidence>
<dbReference type="SUPFAM" id="SSF52833">
    <property type="entry name" value="Thioredoxin-like"/>
    <property type="match status" value="1"/>
</dbReference>
<dbReference type="InterPro" id="IPR003834">
    <property type="entry name" value="Cyt_c_assmbl_TM_dom"/>
</dbReference>
<dbReference type="InterPro" id="IPR041017">
    <property type="entry name" value="Thioredoxin_10"/>
</dbReference>
<evidence type="ECO:0000256" key="7">
    <source>
        <dbReference type="SAM" id="Phobius"/>
    </source>
</evidence>
<dbReference type="InterPro" id="IPR013766">
    <property type="entry name" value="Thioredoxin_domain"/>
</dbReference>
<dbReference type="InterPro" id="IPR000866">
    <property type="entry name" value="AhpC/TSA"/>
</dbReference>
<protein>
    <submittedName>
        <fullName evidence="9">DipZ protein</fullName>
    </submittedName>
</protein>
<organism evidence="9 10">
    <name type="scientific">Rothia aeria</name>
    <dbReference type="NCBI Taxonomy" id="172042"/>
    <lineage>
        <taxon>Bacteria</taxon>
        <taxon>Bacillati</taxon>
        <taxon>Actinomycetota</taxon>
        <taxon>Actinomycetes</taxon>
        <taxon>Micrococcales</taxon>
        <taxon>Micrococcaceae</taxon>
        <taxon>Rothia</taxon>
    </lineage>
</organism>
<evidence type="ECO:0000256" key="1">
    <source>
        <dbReference type="ARBA" id="ARBA00004651"/>
    </source>
</evidence>
<feature type="transmembrane region" description="Helical" evidence="7">
    <location>
        <begin position="120"/>
        <end position="142"/>
    </location>
</feature>
<dbReference type="InterPro" id="IPR036249">
    <property type="entry name" value="Thioredoxin-like_sf"/>
</dbReference>
<keyword evidence="10" id="KW-1185">Reference proteome</keyword>
<dbReference type="KEGG" id="raj:RA11412_2159"/>
<dbReference type="GO" id="GO:0016209">
    <property type="term" value="F:antioxidant activity"/>
    <property type="evidence" value="ECO:0007669"/>
    <property type="project" value="InterPro"/>
</dbReference>